<dbReference type="RefSeq" id="XP_040881094.1">
    <property type="nucleotide sequence ID" value="XM_041021060.1"/>
</dbReference>
<dbReference type="AlphaFoldDB" id="A0A074WNL2"/>
<dbReference type="GeneID" id="63914433"/>
<dbReference type="EMBL" id="KL584829">
    <property type="protein sequence ID" value="KEQ64071.1"/>
    <property type="molecule type" value="Genomic_DNA"/>
</dbReference>
<organism evidence="2 3">
    <name type="scientific">Aureobasidium melanogenum (strain CBS 110374)</name>
    <name type="common">Aureobasidium pullulans var. melanogenum</name>
    <dbReference type="NCBI Taxonomy" id="1043003"/>
    <lineage>
        <taxon>Eukaryota</taxon>
        <taxon>Fungi</taxon>
        <taxon>Dikarya</taxon>
        <taxon>Ascomycota</taxon>
        <taxon>Pezizomycotina</taxon>
        <taxon>Dothideomycetes</taxon>
        <taxon>Dothideomycetidae</taxon>
        <taxon>Dothideales</taxon>
        <taxon>Saccotheciaceae</taxon>
        <taxon>Aureobasidium</taxon>
    </lineage>
</organism>
<reference evidence="2 3" key="1">
    <citation type="journal article" date="2014" name="BMC Genomics">
        <title>Genome sequencing of four Aureobasidium pullulans varieties: biotechnological potential, stress tolerance, and description of new species.</title>
        <authorList>
            <person name="Gostin Ar C."/>
            <person name="Ohm R.A."/>
            <person name="Kogej T."/>
            <person name="Sonjak S."/>
            <person name="Turk M."/>
            <person name="Zajc J."/>
            <person name="Zalar P."/>
            <person name="Grube M."/>
            <person name="Sun H."/>
            <person name="Han J."/>
            <person name="Sharma A."/>
            <person name="Chiniquy J."/>
            <person name="Ngan C.Y."/>
            <person name="Lipzen A."/>
            <person name="Barry K."/>
            <person name="Grigoriev I.V."/>
            <person name="Gunde-Cimerman N."/>
        </authorList>
    </citation>
    <scope>NUCLEOTIDE SEQUENCE [LARGE SCALE GENOMIC DNA]</scope>
    <source>
        <strain evidence="2 3">CBS 110374</strain>
    </source>
</reference>
<sequence>MIIWIAIVAILAAFASAYPGLVSLPSDRACWTTNENGETTYVAPLVIDCLPNDTTCGIMEGEYIISLRSSYPKSAHIFYLSSHIPSPALRNTSIGWYSDDEDYIIKNLRHTEMEIIRRDPGIDEVYQHYWFQVDTGWGLQCRNPSLTGEEKRLCYKKLHIQECEGSWLSDEERRECWEESCKWKGYKMTEEQIKTCEEGGRKAYAEQGAL</sequence>
<evidence type="ECO:0000313" key="3">
    <source>
        <dbReference type="Proteomes" id="UP000030672"/>
    </source>
</evidence>
<keyword evidence="1" id="KW-0732">Signal</keyword>
<dbReference type="Proteomes" id="UP000030672">
    <property type="component" value="Unassembled WGS sequence"/>
</dbReference>
<name>A0A074WNL2_AURM1</name>
<evidence type="ECO:0000313" key="2">
    <source>
        <dbReference type="EMBL" id="KEQ64071.1"/>
    </source>
</evidence>
<dbReference type="HOGENOM" id="CLU_1320628_0_0_1"/>
<gene>
    <name evidence="2" type="ORF">M437DRAFT_45271</name>
</gene>
<feature type="chain" id="PRO_5001701605" evidence="1">
    <location>
        <begin position="18"/>
        <end position="210"/>
    </location>
</feature>
<protein>
    <submittedName>
        <fullName evidence="2">Uncharacterized protein</fullName>
    </submittedName>
</protein>
<proteinExistence type="predicted"/>
<dbReference type="STRING" id="1043003.A0A074WNL2"/>
<feature type="signal peptide" evidence="1">
    <location>
        <begin position="1"/>
        <end position="17"/>
    </location>
</feature>
<accession>A0A074WNL2</accession>
<evidence type="ECO:0000256" key="1">
    <source>
        <dbReference type="SAM" id="SignalP"/>
    </source>
</evidence>
<keyword evidence="3" id="KW-1185">Reference proteome</keyword>